<dbReference type="SUPFAM" id="SSF56235">
    <property type="entry name" value="N-terminal nucleophile aminohydrolases (Ntn hydrolases)"/>
    <property type="match status" value="1"/>
</dbReference>
<sequence length="297" mass="33166">MLDDQRLRPFGTTLALRVRDRSRSTIIIQRRTERTLTFCIGIQVREGIIALADTRIVRGSEQVNKQKLAAFQHGNSALFTMTSGLRSVRDKTLVYVEESLRGGGQTQDRLYQFANLFGQQLRRVKEEDGPSLSTTGHSFNLHAIIGGCLPADQRPQLFYIYPEGNWVECAIDSPYFMIGRTYYGKPIVDRLLTFETPLRAALALAFLAFDATRASVTDVGYPIDVAVISTQSRLPVYRRLTQSDLAETTDNWAQGLKDILGQLPMSWADPLLNSTTFDSAGPSGAVNLNNQDQNQTQ</sequence>
<keyword evidence="2" id="KW-1185">Reference proteome</keyword>
<proteinExistence type="predicted"/>
<reference evidence="1 2" key="1">
    <citation type="submission" date="2019-03" db="EMBL/GenBank/DDBJ databases">
        <title>Deep-cultivation of Planctomycetes and their phenomic and genomic characterization uncovers novel biology.</title>
        <authorList>
            <person name="Wiegand S."/>
            <person name="Jogler M."/>
            <person name="Boedeker C."/>
            <person name="Pinto D."/>
            <person name="Vollmers J."/>
            <person name="Rivas-Marin E."/>
            <person name="Kohn T."/>
            <person name="Peeters S.H."/>
            <person name="Heuer A."/>
            <person name="Rast P."/>
            <person name="Oberbeckmann S."/>
            <person name="Bunk B."/>
            <person name="Jeske O."/>
            <person name="Meyerdierks A."/>
            <person name="Storesund J.E."/>
            <person name="Kallscheuer N."/>
            <person name="Luecker S."/>
            <person name="Lage O.M."/>
            <person name="Pohl T."/>
            <person name="Merkel B.J."/>
            <person name="Hornburger P."/>
            <person name="Mueller R.-W."/>
            <person name="Bruemmer F."/>
            <person name="Labrenz M."/>
            <person name="Spormann A.M."/>
            <person name="Op den Camp H."/>
            <person name="Overmann J."/>
            <person name="Amann R."/>
            <person name="Jetten M.S.M."/>
            <person name="Mascher T."/>
            <person name="Medema M.H."/>
            <person name="Devos D.P."/>
            <person name="Kaster A.-K."/>
            <person name="Ovreas L."/>
            <person name="Rohde M."/>
            <person name="Galperin M.Y."/>
            <person name="Jogler C."/>
        </authorList>
    </citation>
    <scope>NUCLEOTIDE SEQUENCE [LARGE SCALE GENOMIC DNA]</scope>
    <source>
        <strain evidence="1 2">Enr13</strain>
    </source>
</reference>
<dbReference type="InterPro" id="IPR001353">
    <property type="entry name" value="Proteasome_sua/b"/>
</dbReference>
<evidence type="ECO:0008006" key="3">
    <source>
        <dbReference type="Google" id="ProtNLM"/>
    </source>
</evidence>
<evidence type="ECO:0000313" key="1">
    <source>
        <dbReference type="EMBL" id="QDV45669.1"/>
    </source>
</evidence>
<protein>
    <recommendedName>
        <fullName evidence="3">Proteasome subunit</fullName>
    </recommendedName>
</protein>
<name>A0A518HXT2_9BACT</name>
<dbReference type="Proteomes" id="UP000319004">
    <property type="component" value="Chromosome"/>
</dbReference>
<dbReference type="GO" id="GO:0005839">
    <property type="term" value="C:proteasome core complex"/>
    <property type="evidence" value="ECO:0007669"/>
    <property type="project" value="InterPro"/>
</dbReference>
<organism evidence="1 2">
    <name type="scientific">Stieleria neptunia</name>
    <dbReference type="NCBI Taxonomy" id="2527979"/>
    <lineage>
        <taxon>Bacteria</taxon>
        <taxon>Pseudomonadati</taxon>
        <taxon>Planctomycetota</taxon>
        <taxon>Planctomycetia</taxon>
        <taxon>Pirellulales</taxon>
        <taxon>Pirellulaceae</taxon>
        <taxon>Stieleria</taxon>
    </lineage>
</organism>
<accession>A0A518HXT2</accession>
<gene>
    <name evidence="1" type="ORF">Enr13x_55480</name>
</gene>
<dbReference type="GO" id="GO:0051603">
    <property type="term" value="P:proteolysis involved in protein catabolic process"/>
    <property type="evidence" value="ECO:0007669"/>
    <property type="project" value="InterPro"/>
</dbReference>
<dbReference type="Gene3D" id="3.60.20.10">
    <property type="entry name" value="Glutamine Phosphoribosylpyrophosphate, subunit 1, domain 1"/>
    <property type="match status" value="1"/>
</dbReference>
<dbReference type="Pfam" id="PF00227">
    <property type="entry name" value="Proteasome"/>
    <property type="match status" value="1"/>
</dbReference>
<dbReference type="AlphaFoldDB" id="A0A518HXT2"/>
<dbReference type="InterPro" id="IPR029055">
    <property type="entry name" value="Ntn_hydrolases_N"/>
</dbReference>
<dbReference type="EMBL" id="CP037423">
    <property type="protein sequence ID" value="QDV45669.1"/>
    <property type="molecule type" value="Genomic_DNA"/>
</dbReference>
<evidence type="ECO:0000313" key="2">
    <source>
        <dbReference type="Proteomes" id="UP000319004"/>
    </source>
</evidence>
<dbReference type="KEGG" id="snep:Enr13x_55480"/>